<keyword evidence="5" id="KW-1185">Reference proteome</keyword>
<dbReference type="PROSITE" id="PS51283">
    <property type="entry name" value="DUSP"/>
    <property type="match status" value="1"/>
</dbReference>
<dbReference type="GO" id="GO:0004843">
    <property type="term" value="F:cysteine-type deubiquitinase activity"/>
    <property type="evidence" value="ECO:0007669"/>
    <property type="project" value="InterPro"/>
</dbReference>
<dbReference type="PROSITE" id="PS50235">
    <property type="entry name" value="USP_3"/>
    <property type="match status" value="1"/>
</dbReference>
<accession>A0A8S1MMP0</accession>
<comment type="caution">
    <text evidence="4">The sequence shown here is derived from an EMBL/GenBank/DDBJ whole genome shotgun (WGS) entry which is preliminary data.</text>
</comment>
<feature type="domain" description="DUSP" evidence="3">
    <location>
        <begin position="54"/>
        <end position="151"/>
    </location>
</feature>
<evidence type="ECO:0008006" key="6">
    <source>
        <dbReference type="Google" id="ProtNLM"/>
    </source>
</evidence>
<dbReference type="Pfam" id="PF00443">
    <property type="entry name" value="UCH"/>
    <property type="match status" value="1"/>
</dbReference>
<dbReference type="PROSITE" id="PS00973">
    <property type="entry name" value="USP_2"/>
    <property type="match status" value="1"/>
</dbReference>
<gene>
    <name evidence="4" type="ORF">PPRIM_AZ9-3.1.T0620152</name>
</gene>
<feature type="domain" description="USP" evidence="2">
    <location>
        <begin position="188"/>
        <end position="473"/>
    </location>
</feature>
<dbReference type="GO" id="GO:0005634">
    <property type="term" value="C:nucleus"/>
    <property type="evidence" value="ECO:0007669"/>
    <property type="project" value="TreeGrafter"/>
</dbReference>
<dbReference type="AlphaFoldDB" id="A0A8S1MMP0"/>
<evidence type="ECO:0000313" key="4">
    <source>
        <dbReference type="EMBL" id="CAD8079691.1"/>
    </source>
</evidence>
<reference evidence="4" key="1">
    <citation type="submission" date="2021-01" db="EMBL/GenBank/DDBJ databases">
        <authorList>
            <consortium name="Genoscope - CEA"/>
            <person name="William W."/>
        </authorList>
    </citation>
    <scope>NUCLEOTIDE SEQUENCE</scope>
</reference>
<dbReference type="Pfam" id="PF06337">
    <property type="entry name" value="DUSP"/>
    <property type="match status" value="1"/>
</dbReference>
<sequence>MQQFRDTDNNSENLNEEDNSSINQHVPQFPPKKAPSFSMEGPQILGLLLQFRFAQGNARRELECQLIKRLVNIKKNYEPDCYRLNGTWALKYTNYLYENSNTLPGPIDNTPLLQIKEPIRNGDYFVLTDTVWKFLLEEYGGGPEILEDKVPPSPVSVISSTADRAKSADISMMSSVSQQELPSEIPIKGLKNELFYCYMHSILQCLMCIQELNHFLLNSINRHNGQKMLYCRGYKEMLLQIRDAQSDYIKINNLRTTISKKFNPKYQHDAQEFLLYLISMMEDEIIEINKEYEKLQLPKLENVVKKYLKGQIVSELICKNCKHKSVITEEFLTLSLALTKVATVNQSLEEFLKDELIQDYQCDNCHKKKIAIKKTRITNLPRYLILHLKRFKFFPKQTKITQQIKFSIESNFCNTEYKLIGIIVHSGSLEQGHYYSYGRRQHKWWLFNDQRIKQANKMDVQQQQGYILFYQQLF</sequence>
<protein>
    <recommendedName>
        <fullName evidence="6">Ubiquitinyl hydrolase 1</fullName>
    </recommendedName>
</protein>
<dbReference type="EMBL" id="CAJJDM010000063">
    <property type="protein sequence ID" value="CAD8079691.1"/>
    <property type="molecule type" value="Genomic_DNA"/>
</dbReference>
<dbReference type="PANTHER" id="PTHR24006:SF827">
    <property type="entry name" value="UBIQUITIN CARBOXYL-TERMINAL HYDROLASE 34"/>
    <property type="match status" value="1"/>
</dbReference>
<dbReference type="InterPro" id="IPR028889">
    <property type="entry name" value="USP"/>
</dbReference>
<evidence type="ECO:0000259" key="2">
    <source>
        <dbReference type="PROSITE" id="PS50235"/>
    </source>
</evidence>
<dbReference type="InterPro" id="IPR050164">
    <property type="entry name" value="Peptidase_C19"/>
</dbReference>
<dbReference type="FunFam" id="3.90.70.10:FF:000150">
    <property type="entry name" value="Uncharacterized protein"/>
    <property type="match status" value="1"/>
</dbReference>
<dbReference type="InterPro" id="IPR018200">
    <property type="entry name" value="USP_CS"/>
</dbReference>
<feature type="region of interest" description="Disordered" evidence="1">
    <location>
        <begin position="1"/>
        <end position="35"/>
    </location>
</feature>
<evidence type="ECO:0000313" key="5">
    <source>
        <dbReference type="Proteomes" id="UP000688137"/>
    </source>
</evidence>
<dbReference type="GO" id="GO:0005829">
    <property type="term" value="C:cytosol"/>
    <property type="evidence" value="ECO:0007669"/>
    <property type="project" value="TreeGrafter"/>
</dbReference>
<dbReference type="PANTHER" id="PTHR24006">
    <property type="entry name" value="UBIQUITIN CARBOXYL-TERMINAL HYDROLASE"/>
    <property type="match status" value="1"/>
</dbReference>
<dbReference type="InterPro" id="IPR006615">
    <property type="entry name" value="Pept_C19_DUSP"/>
</dbReference>
<evidence type="ECO:0000256" key="1">
    <source>
        <dbReference type="SAM" id="MobiDB-lite"/>
    </source>
</evidence>
<dbReference type="InterPro" id="IPR001394">
    <property type="entry name" value="Peptidase_C19_UCH"/>
</dbReference>
<dbReference type="OMA" id="CYAISCV"/>
<evidence type="ECO:0000259" key="3">
    <source>
        <dbReference type="PROSITE" id="PS51283"/>
    </source>
</evidence>
<dbReference type="GO" id="GO:0016579">
    <property type="term" value="P:protein deubiquitination"/>
    <property type="evidence" value="ECO:0007669"/>
    <property type="project" value="InterPro"/>
</dbReference>
<name>A0A8S1MMP0_PARPR</name>
<proteinExistence type="predicted"/>
<dbReference type="Proteomes" id="UP000688137">
    <property type="component" value="Unassembled WGS sequence"/>
</dbReference>
<organism evidence="4 5">
    <name type="scientific">Paramecium primaurelia</name>
    <dbReference type="NCBI Taxonomy" id="5886"/>
    <lineage>
        <taxon>Eukaryota</taxon>
        <taxon>Sar</taxon>
        <taxon>Alveolata</taxon>
        <taxon>Ciliophora</taxon>
        <taxon>Intramacronucleata</taxon>
        <taxon>Oligohymenophorea</taxon>
        <taxon>Peniculida</taxon>
        <taxon>Parameciidae</taxon>
        <taxon>Paramecium</taxon>
    </lineage>
</organism>